<reference evidence="1" key="2">
    <citation type="submission" date="2020-11" db="EMBL/GenBank/DDBJ databases">
        <authorList>
            <person name="McCartney M.A."/>
            <person name="Auch B."/>
            <person name="Kono T."/>
            <person name="Mallez S."/>
            <person name="Becker A."/>
            <person name="Gohl D.M."/>
            <person name="Silverstein K.A.T."/>
            <person name="Koren S."/>
            <person name="Bechman K.B."/>
            <person name="Herman A."/>
            <person name="Abrahante J.E."/>
            <person name="Garbe J."/>
        </authorList>
    </citation>
    <scope>NUCLEOTIDE SEQUENCE</scope>
    <source>
        <strain evidence="1">Duluth1</strain>
        <tissue evidence="1">Whole animal</tissue>
    </source>
</reference>
<comment type="caution">
    <text evidence="1">The sequence shown here is derived from an EMBL/GenBank/DDBJ whole genome shotgun (WGS) entry which is preliminary data.</text>
</comment>
<sequence length="73" mass="8280">MPGGVIDTRWAQWVHHGENVKWHQKGQMDSKNSTNNVCSFTDLYLFLIMMGPVHAQGIDVIIKVGFVILVVRD</sequence>
<dbReference type="Proteomes" id="UP000828390">
    <property type="component" value="Unassembled WGS sequence"/>
</dbReference>
<keyword evidence="2" id="KW-1185">Reference proteome</keyword>
<proteinExistence type="predicted"/>
<name>A0A9D4F7D4_DREPO</name>
<organism evidence="1 2">
    <name type="scientific">Dreissena polymorpha</name>
    <name type="common">Zebra mussel</name>
    <name type="synonym">Mytilus polymorpha</name>
    <dbReference type="NCBI Taxonomy" id="45954"/>
    <lineage>
        <taxon>Eukaryota</taxon>
        <taxon>Metazoa</taxon>
        <taxon>Spiralia</taxon>
        <taxon>Lophotrochozoa</taxon>
        <taxon>Mollusca</taxon>
        <taxon>Bivalvia</taxon>
        <taxon>Autobranchia</taxon>
        <taxon>Heteroconchia</taxon>
        <taxon>Euheterodonta</taxon>
        <taxon>Imparidentia</taxon>
        <taxon>Neoheterodontei</taxon>
        <taxon>Myida</taxon>
        <taxon>Dreissenoidea</taxon>
        <taxon>Dreissenidae</taxon>
        <taxon>Dreissena</taxon>
    </lineage>
</organism>
<dbReference type="AlphaFoldDB" id="A0A9D4F7D4"/>
<protein>
    <submittedName>
        <fullName evidence="1">Uncharacterized protein</fullName>
    </submittedName>
</protein>
<accession>A0A9D4F7D4</accession>
<dbReference type="EMBL" id="JAIWYP010000007">
    <property type="protein sequence ID" value="KAH3792646.1"/>
    <property type="molecule type" value="Genomic_DNA"/>
</dbReference>
<gene>
    <name evidence="1" type="ORF">DPMN_146143</name>
</gene>
<evidence type="ECO:0000313" key="1">
    <source>
        <dbReference type="EMBL" id="KAH3792646.1"/>
    </source>
</evidence>
<evidence type="ECO:0000313" key="2">
    <source>
        <dbReference type="Proteomes" id="UP000828390"/>
    </source>
</evidence>
<reference evidence="1" key="1">
    <citation type="journal article" date="2019" name="bioRxiv">
        <title>The Genome of the Zebra Mussel, Dreissena polymorpha: A Resource for Invasive Species Research.</title>
        <authorList>
            <person name="McCartney M.A."/>
            <person name="Auch B."/>
            <person name="Kono T."/>
            <person name="Mallez S."/>
            <person name="Zhang Y."/>
            <person name="Obille A."/>
            <person name="Becker A."/>
            <person name="Abrahante J.E."/>
            <person name="Garbe J."/>
            <person name="Badalamenti J.P."/>
            <person name="Herman A."/>
            <person name="Mangelson H."/>
            <person name="Liachko I."/>
            <person name="Sullivan S."/>
            <person name="Sone E.D."/>
            <person name="Koren S."/>
            <person name="Silverstein K.A.T."/>
            <person name="Beckman K.B."/>
            <person name="Gohl D.M."/>
        </authorList>
    </citation>
    <scope>NUCLEOTIDE SEQUENCE</scope>
    <source>
        <strain evidence="1">Duluth1</strain>
        <tissue evidence="1">Whole animal</tissue>
    </source>
</reference>